<evidence type="ECO:0000259" key="3">
    <source>
        <dbReference type="Pfam" id="PF01232"/>
    </source>
</evidence>
<evidence type="ECO:0000313" key="5">
    <source>
        <dbReference type="EMBL" id="MBK1699141.1"/>
    </source>
</evidence>
<dbReference type="SUPFAM" id="SSF48179">
    <property type="entry name" value="6-phosphogluconate dehydrogenase C-terminal domain-like"/>
    <property type="match status" value="1"/>
</dbReference>
<reference evidence="5" key="1">
    <citation type="submission" date="2017-08" db="EMBL/GenBank/DDBJ databases">
        <authorList>
            <person name="Imhoff J.F."/>
            <person name="Rahn T."/>
            <person name="Kuenzel S."/>
            <person name="Neulinger S.C."/>
        </authorList>
    </citation>
    <scope>NUCLEOTIDE SEQUENCE</scope>
    <source>
        <strain evidence="5">DSM 9154</strain>
    </source>
</reference>
<organism evidence="5 6">
    <name type="scientific">Rhodovibrio salinarum</name>
    <dbReference type="NCBI Taxonomy" id="1087"/>
    <lineage>
        <taxon>Bacteria</taxon>
        <taxon>Pseudomonadati</taxon>
        <taxon>Pseudomonadota</taxon>
        <taxon>Alphaproteobacteria</taxon>
        <taxon>Rhodospirillales</taxon>
        <taxon>Rhodovibrionaceae</taxon>
        <taxon>Rhodovibrio</taxon>
    </lineage>
</organism>
<accession>A0A934QLL0</accession>
<keyword evidence="2" id="KW-0520">NAD</keyword>
<dbReference type="Gene3D" id="1.10.1040.10">
    <property type="entry name" value="N-(1-d-carboxylethyl)-l-norvaline Dehydrogenase, domain 2"/>
    <property type="match status" value="1"/>
</dbReference>
<keyword evidence="1" id="KW-0560">Oxidoreductase</keyword>
<dbReference type="PANTHER" id="PTHR43362:SF1">
    <property type="entry name" value="MANNITOL DEHYDROGENASE 2-RELATED"/>
    <property type="match status" value="1"/>
</dbReference>
<feature type="domain" description="Mannitol dehydrogenase C-terminal" evidence="4">
    <location>
        <begin position="285"/>
        <end position="445"/>
    </location>
</feature>
<comment type="caution">
    <text evidence="5">The sequence shown here is derived from an EMBL/GenBank/DDBJ whole genome shotgun (WGS) entry which is preliminary data.</text>
</comment>
<protein>
    <submittedName>
        <fullName evidence="5">Mannitol dehydrogenase family protein</fullName>
    </submittedName>
</protein>
<evidence type="ECO:0000256" key="2">
    <source>
        <dbReference type="ARBA" id="ARBA00023027"/>
    </source>
</evidence>
<dbReference type="RefSeq" id="WP_027287144.1">
    <property type="nucleotide sequence ID" value="NZ_NRRE01000034.1"/>
</dbReference>
<gene>
    <name evidence="5" type="ORF">CKO21_18000</name>
</gene>
<dbReference type="InterPro" id="IPR013118">
    <property type="entry name" value="Mannitol_DH_C"/>
</dbReference>
<dbReference type="InterPro" id="IPR036291">
    <property type="entry name" value="NAD(P)-bd_dom_sf"/>
</dbReference>
<dbReference type="InterPro" id="IPR000669">
    <property type="entry name" value="Mannitol_DH"/>
</dbReference>
<dbReference type="InterPro" id="IPR008927">
    <property type="entry name" value="6-PGluconate_DH-like_C_sf"/>
</dbReference>
<dbReference type="InterPro" id="IPR013328">
    <property type="entry name" value="6PGD_dom2"/>
</dbReference>
<feature type="domain" description="Mannitol dehydrogenase N-terminal" evidence="3">
    <location>
        <begin position="30"/>
        <end position="276"/>
    </location>
</feature>
<dbReference type="PANTHER" id="PTHR43362">
    <property type="entry name" value="MANNITOL DEHYDROGENASE DSF1-RELATED"/>
    <property type="match status" value="1"/>
</dbReference>
<dbReference type="InterPro" id="IPR023027">
    <property type="entry name" value="Mannitol_DH_CS"/>
</dbReference>
<dbReference type="EMBL" id="NRRE01000034">
    <property type="protein sequence ID" value="MBK1699141.1"/>
    <property type="molecule type" value="Genomic_DNA"/>
</dbReference>
<dbReference type="AlphaFoldDB" id="A0A934QLL0"/>
<evidence type="ECO:0000259" key="4">
    <source>
        <dbReference type="Pfam" id="PF08125"/>
    </source>
</evidence>
<dbReference type="Proteomes" id="UP000778970">
    <property type="component" value="Unassembled WGS sequence"/>
</dbReference>
<dbReference type="Pfam" id="PF01232">
    <property type="entry name" value="Mannitol_dh"/>
    <property type="match status" value="1"/>
</dbReference>
<dbReference type="PROSITE" id="PS00974">
    <property type="entry name" value="MANNITOL_DHGENASE"/>
    <property type="match status" value="1"/>
</dbReference>
<dbReference type="GO" id="GO:0019594">
    <property type="term" value="P:mannitol metabolic process"/>
    <property type="evidence" value="ECO:0007669"/>
    <property type="project" value="InterPro"/>
</dbReference>
<proteinExistence type="predicted"/>
<sequence>MSPQLGETTMGHAQATAVRPGYDPAAHGVGIVHIGCGAFHRAHQAVYTDDALARSGGDWRIIGVSLRSTEIVDALNAQSGLYTLITRGAGGTHSRIVASLAEARAASRDVAHVLAALVDPNIHLVTLTVTEKAYGIDRTAGDIDETHAAVAADLARPDAPTGVLGLLTEGLRRRRQAGIPPFTVLCCDNLPDNGHLLRTGVTAFARRIDPELADFIAQEVAFPCSMVDRITPAPTAQTRAEAERQTGLEDLAAVETEPFTQWVIEDRFPAGRPDWEAGGALFVDDVAPYERMKLRMLNGTHSMLAYAGFLAGCVYVRDVMADASLAALVKRHLAAAAATLEPLDGIDRARYAEQLAERFANPAIAHATYQIAMDGTEKLAQRIAAPAVAALEQGTPTRPFAFALAMWMRYCLGRSEAGETYDLRDPREASIAAAVAQAGDDGHALAAALFALRDVSPQRLAADAGFQAQVGEILNATMANGVRAVIDAEAQDRAATPS</sequence>
<dbReference type="InterPro" id="IPR013131">
    <property type="entry name" value="Mannitol_DH_N"/>
</dbReference>
<dbReference type="Pfam" id="PF08125">
    <property type="entry name" value="Mannitol_dh_C"/>
    <property type="match status" value="1"/>
</dbReference>
<dbReference type="InterPro" id="IPR050988">
    <property type="entry name" value="Mannitol_DH/Oxidoreductase"/>
</dbReference>
<name>A0A934QLL0_9PROT</name>
<evidence type="ECO:0000256" key="1">
    <source>
        <dbReference type="ARBA" id="ARBA00023002"/>
    </source>
</evidence>
<evidence type="ECO:0000313" key="6">
    <source>
        <dbReference type="Proteomes" id="UP000778970"/>
    </source>
</evidence>
<keyword evidence="6" id="KW-1185">Reference proteome</keyword>
<reference evidence="5" key="2">
    <citation type="journal article" date="2020" name="Microorganisms">
        <title>Osmotic Adaptation and Compatible Solute Biosynthesis of Phototrophic Bacteria as Revealed from Genome Analyses.</title>
        <authorList>
            <person name="Imhoff J.F."/>
            <person name="Rahn T."/>
            <person name="Kunzel S."/>
            <person name="Keller A."/>
            <person name="Neulinger S.C."/>
        </authorList>
    </citation>
    <scope>NUCLEOTIDE SEQUENCE</scope>
    <source>
        <strain evidence="5">DSM 9154</strain>
    </source>
</reference>
<dbReference type="PRINTS" id="PR00084">
    <property type="entry name" value="MTLDHDRGNASE"/>
</dbReference>
<dbReference type="Gene3D" id="3.40.50.720">
    <property type="entry name" value="NAD(P)-binding Rossmann-like Domain"/>
    <property type="match status" value="1"/>
</dbReference>
<dbReference type="GO" id="GO:0016616">
    <property type="term" value="F:oxidoreductase activity, acting on the CH-OH group of donors, NAD or NADP as acceptor"/>
    <property type="evidence" value="ECO:0007669"/>
    <property type="project" value="TreeGrafter"/>
</dbReference>
<dbReference type="SUPFAM" id="SSF51735">
    <property type="entry name" value="NAD(P)-binding Rossmann-fold domains"/>
    <property type="match status" value="1"/>
</dbReference>